<sequence>MDYKFKFTSIDNAIIYSKKLKATHKIVYLVIASFSNKSNECYPSLDTIADRADVSKTTVIDAIKNLEALGLMTKQIRKSNEKMLVANKSKQYTIYKNQTNIYKILETPEEMIDKDDPQQIYKVQKYEPTIEQREIQELSVYMIDKNFKINYFTKELFFDELLEREKFPLEDIKKAIDKAFDRNISSPNYVASILYNHRKRKKDKEIRENNKLEVYKNIKPEQKKILDEIDANIGLENIPQSYIKGYFKLATKHNYEQIRDALDIAKNKNIWTPSYVTGIIKNKNEWDKDKPNKYYANKNSFKYNNKQSQFESINRQAKEMSEHIRKMREQKMIQEFIEDTLIDPNDYENDFERHKAQELAWLNKYNTELTDEEKEKQATRVAIIRQKEGVPFYVQT</sequence>
<dbReference type="SUPFAM" id="SSF158499">
    <property type="entry name" value="DnaD domain-like"/>
    <property type="match status" value="1"/>
</dbReference>
<proteinExistence type="predicted"/>
<dbReference type="RefSeq" id="WP_030032144.1">
    <property type="nucleotide sequence ID" value="NZ_BA000059.1"/>
</dbReference>
<dbReference type="SUPFAM" id="SSF46785">
    <property type="entry name" value="Winged helix' DNA-binding domain"/>
    <property type="match status" value="1"/>
</dbReference>
<protein>
    <submittedName>
        <fullName evidence="1">Viral A-type inclusion protein repeat containing protein</fullName>
    </submittedName>
</protein>
<dbReference type="EMBL" id="BA000059">
    <property type="protein sequence ID" value="BAO05033.1"/>
    <property type="molecule type" value="Genomic_DNA"/>
</dbReference>
<reference evidence="1" key="1">
    <citation type="submission" date="2013-10" db="EMBL/GenBank/DDBJ databases">
        <title>Draft genome sequence of Clostridium botulinum type B strain Osaka05.</title>
        <authorList>
            <person name="Sakaguchi Y."/>
            <person name="Hosomi K."/>
            <person name="Uchiyama J."/>
            <person name="Ogura Y."/>
            <person name="Sakaguchi M."/>
            <person name="Kohda T."/>
            <person name="Mukamoto M."/>
            <person name="Misawa N."/>
            <person name="Matsuzaki S."/>
            <person name="Hayashi T."/>
            <person name="Kozaki S."/>
        </authorList>
    </citation>
    <scope>NUCLEOTIDE SEQUENCE</scope>
    <source>
        <strain evidence="1">Osaka05</strain>
    </source>
</reference>
<dbReference type="Gene3D" id="1.10.10.10">
    <property type="entry name" value="Winged helix-like DNA-binding domain superfamily/Winged helix DNA-binding domain"/>
    <property type="match status" value="1"/>
</dbReference>
<name>A0A060N8Y7_CLOBO</name>
<gene>
    <name evidence="1" type="ORF">CBO05P2_008</name>
</gene>
<dbReference type="InterPro" id="IPR034829">
    <property type="entry name" value="DnaD-like_sf"/>
</dbReference>
<evidence type="ECO:0000313" key="1">
    <source>
        <dbReference type="EMBL" id="BAO05033.1"/>
    </source>
</evidence>
<organism evidence="1">
    <name type="scientific">Clostridium botulinum B str. Osaka05</name>
    <dbReference type="NCBI Taxonomy" id="1407017"/>
    <lineage>
        <taxon>Bacteria</taxon>
        <taxon>Bacillati</taxon>
        <taxon>Bacillota</taxon>
        <taxon>Clostridia</taxon>
        <taxon>Eubacteriales</taxon>
        <taxon>Clostridiaceae</taxon>
        <taxon>Clostridium</taxon>
    </lineage>
</organism>
<dbReference type="InterPro" id="IPR036390">
    <property type="entry name" value="WH_DNA-bd_sf"/>
</dbReference>
<dbReference type="Pfam" id="PF13730">
    <property type="entry name" value="HTH_36"/>
    <property type="match status" value="1"/>
</dbReference>
<dbReference type="AlphaFoldDB" id="A0A060N8Y7"/>
<dbReference type="Proteomes" id="UP000054164">
    <property type="component" value="Unassembled WGS sequence"/>
</dbReference>
<dbReference type="InterPro" id="IPR036388">
    <property type="entry name" value="WH-like_DNA-bd_sf"/>
</dbReference>
<dbReference type="HOGENOM" id="CLU_695800_0_0_9"/>
<accession>A0A060N8Y7</accession>